<reference evidence="1" key="1">
    <citation type="journal article" date="2015" name="Nature">
        <title>Complex archaea that bridge the gap between prokaryotes and eukaryotes.</title>
        <authorList>
            <person name="Spang A."/>
            <person name="Saw J.H."/>
            <person name="Jorgensen S.L."/>
            <person name="Zaremba-Niedzwiedzka K."/>
            <person name="Martijn J."/>
            <person name="Lind A.E."/>
            <person name="van Eijk R."/>
            <person name="Schleper C."/>
            <person name="Guy L."/>
            <person name="Ettema T.J."/>
        </authorList>
    </citation>
    <scope>NUCLEOTIDE SEQUENCE</scope>
</reference>
<dbReference type="EMBL" id="LAZR01001856">
    <property type="protein sequence ID" value="KKN38027.1"/>
    <property type="molecule type" value="Genomic_DNA"/>
</dbReference>
<proteinExistence type="predicted"/>
<organism evidence="1">
    <name type="scientific">marine sediment metagenome</name>
    <dbReference type="NCBI Taxonomy" id="412755"/>
    <lineage>
        <taxon>unclassified sequences</taxon>
        <taxon>metagenomes</taxon>
        <taxon>ecological metagenomes</taxon>
    </lineage>
</organism>
<gene>
    <name evidence="1" type="ORF">LCGC14_0757390</name>
</gene>
<comment type="caution">
    <text evidence="1">The sequence shown here is derived from an EMBL/GenBank/DDBJ whole genome shotgun (WGS) entry which is preliminary data.</text>
</comment>
<dbReference type="AlphaFoldDB" id="A0A0F9QM02"/>
<name>A0A0F9QM02_9ZZZZ</name>
<sequence>MGSLMVCGRCGDDQNDKHGDEMTLKKVVYGDYADILCAKCRGEVEAGIGATVRKELRR</sequence>
<accession>A0A0F9QM02</accession>
<evidence type="ECO:0000313" key="1">
    <source>
        <dbReference type="EMBL" id="KKN38027.1"/>
    </source>
</evidence>
<protein>
    <submittedName>
        <fullName evidence="1">Uncharacterized protein</fullName>
    </submittedName>
</protein>